<dbReference type="Pfam" id="PF21547">
    <property type="entry name" value="TTI1"/>
    <property type="match status" value="1"/>
</dbReference>
<feature type="domain" description="TTI1 C-terminal TPR" evidence="3">
    <location>
        <begin position="871"/>
        <end position="1175"/>
    </location>
</feature>
<feature type="compositionally biased region" description="Acidic residues" evidence="1">
    <location>
        <begin position="950"/>
        <end position="960"/>
    </location>
</feature>
<dbReference type="OrthoDB" id="49511at2759"/>
<feature type="region of interest" description="Disordered" evidence="1">
    <location>
        <begin position="885"/>
        <end position="909"/>
    </location>
</feature>
<dbReference type="Pfam" id="PF24181">
    <property type="entry name" value="TPR_TTI1_C"/>
    <property type="match status" value="1"/>
</dbReference>
<protein>
    <recommendedName>
        <fullName evidence="6">TEL2-interacting protein 1</fullName>
    </recommendedName>
</protein>
<dbReference type="GeneID" id="39589431"/>
<feature type="compositionally biased region" description="Acidic residues" evidence="1">
    <location>
        <begin position="672"/>
        <end position="690"/>
    </location>
</feature>
<dbReference type="SUPFAM" id="SSF48371">
    <property type="entry name" value="ARM repeat"/>
    <property type="match status" value="1"/>
</dbReference>
<dbReference type="Gene3D" id="1.25.10.10">
    <property type="entry name" value="Leucine-rich Repeat Variant"/>
    <property type="match status" value="2"/>
</dbReference>
<dbReference type="PANTHER" id="PTHR18460">
    <property type="entry name" value="TEL2 INTERACTING PROTEIN 1 TTI1 FAMILY MEMBER"/>
    <property type="match status" value="1"/>
</dbReference>
<feature type="compositionally biased region" description="Low complexity" evidence="1">
    <location>
        <begin position="10"/>
        <end position="22"/>
    </location>
</feature>
<evidence type="ECO:0000313" key="5">
    <source>
        <dbReference type="Proteomes" id="UP000279236"/>
    </source>
</evidence>
<comment type="caution">
    <text evidence="4">The sequence shown here is derived from an EMBL/GenBank/DDBJ whole genome shotgun (WGS) entry which is preliminary data.</text>
</comment>
<proteinExistence type="predicted"/>
<feature type="compositionally biased region" description="Low complexity" evidence="1">
    <location>
        <begin position="343"/>
        <end position="353"/>
    </location>
</feature>
<reference evidence="4 5" key="1">
    <citation type="submission" date="2018-11" db="EMBL/GenBank/DDBJ databases">
        <title>Genome sequence of Apiotrichum porosum DSM 27194.</title>
        <authorList>
            <person name="Aliyu H."/>
            <person name="Gorte O."/>
            <person name="Ochsenreither K."/>
        </authorList>
    </citation>
    <scope>NUCLEOTIDE SEQUENCE [LARGE SCALE GENOMIC DNA]</scope>
    <source>
        <strain evidence="4 5">DSM 27194</strain>
    </source>
</reference>
<dbReference type="Proteomes" id="UP000279236">
    <property type="component" value="Unassembled WGS sequence"/>
</dbReference>
<dbReference type="InterPro" id="IPR049362">
    <property type="entry name" value="TTI1_rpt"/>
</dbReference>
<evidence type="ECO:0000259" key="3">
    <source>
        <dbReference type="Pfam" id="PF24181"/>
    </source>
</evidence>
<accession>A0A427Y6A1</accession>
<feature type="region of interest" description="Disordered" evidence="1">
    <location>
        <begin position="1"/>
        <end position="50"/>
    </location>
</feature>
<evidence type="ECO:0000256" key="1">
    <source>
        <dbReference type="SAM" id="MobiDB-lite"/>
    </source>
</evidence>
<dbReference type="PIRSF" id="PIRSF005250">
    <property type="entry name" value="UCP005250"/>
    <property type="match status" value="1"/>
</dbReference>
<dbReference type="AlphaFoldDB" id="A0A427Y6A1"/>
<keyword evidence="5" id="KW-1185">Reference proteome</keyword>
<dbReference type="PANTHER" id="PTHR18460:SF3">
    <property type="entry name" value="TELO2-INTERACTING PROTEIN 1 HOMOLOG"/>
    <property type="match status" value="1"/>
</dbReference>
<evidence type="ECO:0000313" key="4">
    <source>
        <dbReference type="EMBL" id="RSH86617.1"/>
    </source>
</evidence>
<dbReference type="InterPro" id="IPR016024">
    <property type="entry name" value="ARM-type_fold"/>
</dbReference>
<dbReference type="RefSeq" id="XP_028479402.1">
    <property type="nucleotide sequence ID" value="XM_028620430.1"/>
</dbReference>
<dbReference type="Pfam" id="PF24173">
    <property type="entry name" value="TPR_TTI1_N"/>
    <property type="match status" value="1"/>
</dbReference>
<feature type="domain" description="TTI1 N-terminal TPR" evidence="2">
    <location>
        <begin position="54"/>
        <end position="427"/>
    </location>
</feature>
<name>A0A427Y6A1_9TREE</name>
<evidence type="ECO:0008006" key="6">
    <source>
        <dbReference type="Google" id="ProtNLM"/>
    </source>
</evidence>
<feature type="region of interest" description="Disordered" evidence="1">
    <location>
        <begin position="329"/>
        <end position="353"/>
    </location>
</feature>
<dbReference type="STRING" id="105984.A0A427Y6A1"/>
<dbReference type="GO" id="GO:0005737">
    <property type="term" value="C:cytoplasm"/>
    <property type="evidence" value="ECO:0007669"/>
    <property type="project" value="TreeGrafter"/>
</dbReference>
<sequence length="1213" mass="131257">MSTGRDLFGRPYPSRSSPSSTPSSPPSFPSPSSLQSRPIPSRSSPEEELRRDAFRKLKPTCVALMGLAGQQPTNSSQHAALIDTLRSVVETLPDEAFTSALINYLLFPVTTVLRTTIPTALPDGFLESAFRLLALVVRHWRTAPGGIEVAAWEQLWRFAVAAVSSEKGKGREVGQEVNLQAISLLSALLEPHSAHGIVHPTPAMRKAVTGPKAPLTPTLFQTVTLALDCATPLLPHPTLQRAAVRLLGTLITYLAGQSELLASVLPGIVSALTKAVTGQGKNLRGDIAADMAGSVKDVIVETLDDDELRRLKVLRPAFNDLSDLADVWEPPLDADSPPPPSPTASQVSTATSPSPFPPLSASYLAYTAAQLQTAIPPMLSTLTAHTSHLARIAAADLSQTLIKHCHEALPRLSPPALSTLLLLSNDEFDPVRIDAMGRLKNLMDDGSLQGLDTALVDLLSGAVNSLPRLIRSQQDIRVDEVARLVTAIAKATKATGDARPNAIAAFLGPAGMVERWGWSLLDCLEFGRPRGWSSTANTAQRTAELGWGRGLVTSSLPLLIESSSGDASEPLPPDAKFPHLSLRHVETERTVRDLAAMLESLGAAGGEAAVHSVDYFIRFAKTHRTRDPAKATSAVWVSELLLKGVAAAHEGGHAPKAVRKMAREVARVLVSMDDEDDEDDEWEGEPEPTESDTLMPVERTKGLDQLTTLLDRNPLPNSSAKAETRRLHARAQRVMLSAVSLTALSSCAHILGTGFRPLLLHALYVVLAHLSSPHDLVRQFAEVALVRIAYDTGYASAQNLVLDNVDYVVNVVSQRLTYHRLSAHAPLVLIAMIRLVGAPIVPLVHDVVDEIFDALDDFHGYAALASALLAVLTTLIDAMATDVAATGPTPEREAERNQARRFLNPPDPTADFARFQSWYAERSTRAQGEMNTLLEQAPRRAWGKQKTDGEGDTEMEEGEGDEHPPRPANADPDEPPPPTRTQEVATQILEKATYYLSHASPFLRARVLSLIAHAIPVLAQGGREGDLLPLINKAWPSILDRLDDPLPYVAVEAAEVVASLSEYVGDYVSKRITDDAWPRLRRLLRAQSEVDKRSALARRGAVGTTSEHTVSHRLYVALLRTATFIASDVPVKDSVLWDMMLAFRPLLDRRAHGDLQKHARVLYTALATRDGDALWVALHATMGTLEGDHGVWDYLHDTALDITANATAVLADA</sequence>
<dbReference type="EMBL" id="RSCE01000002">
    <property type="protein sequence ID" value="RSH86617.1"/>
    <property type="molecule type" value="Genomic_DNA"/>
</dbReference>
<organism evidence="4 5">
    <name type="scientific">Apiotrichum porosum</name>
    <dbReference type="NCBI Taxonomy" id="105984"/>
    <lineage>
        <taxon>Eukaryota</taxon>
        <taxon>Fungi</taxon>
        <taxon>Dikarya</taxon>
        <taxon>Basidiomycota</taxon>
        <taxon>Agaricomycotina</taxon>
        <taxon>Tremellomycetes</taxon>
        <taxon>Trichosporonales</taxon>
        <taxon>Trichosporonaceae</taxon>
        <taxon>Apiotrichum</taxon>
    </lineage>
</organism>
<feature type="region of interest" description="Disordered" evidence="1">
    <location>
        <begin position="930"/>
        <end position="982"/>
    </location>
</feature>
<dbReference type="InterPro" id="IPR016441">
    <property type="entry name" value="Tti1"/>
</dbReference>
<dbReference type="InterPro" id="IPR057566">
    <property type="entry name" value="TPR_TTI1_N"/>
</dbReference>
<gene>
    <name evidence="4" type="ORF">EHS24_004888</name>
</gene>
<feature type="region of interest" description="Disordered" evidence="1">
    <location>
        <begin position="672"/>
        <end position="693"/>
    </location>
</feature>
<feature type="compositionally biased region" description="Low complexity" evidence="1">
    <location>
        <begin position="30"/>
        <end position="43"/>
    </location>
</feature>
<evidence type="ECO:0000259" key="2">
    <source>
        <dbReference type="Pfam" id="PF24173"/>
    </source>
</evidence>
<dbReference type="InterPro" id="IPR057567">
    <property type="entry name" value="TPR_TTI1_C"/>
</dbReference>
<dbReference type="InterPro" id="IPR052587">
    <property type="entry name" value="TELO2-interacting_protein_1"/>
</dbReference>
<dbReference type="InterPro" id="IPR011989">
    <property type="entry name" value="ARM-like"/>
</dbReference>